<evidence type="ECO:0000256" key="9">
    <source>
        <dbReference type="PROSITE-ProRule" id="PRU00576"/>
    </source>
</evidence>
<evidence type="ECO:0000313" key="14">
    <source>
        <dbReference type="EMBL" id="KAL2911930.1"/>
    </source>
</evidence>
<keyword evidence="7" id="KW-0206">Cytoskeleton</keyword>
<evidence type="ECO:0000256" key="3">
    <source>
        <dbReference type="ARBA" id="ARBA00022490"/>
    </source>
</evidence>
<organism evidence="14 15">
    <name type="scientific">Polyrhizophydium stewartii</name>
    <dbReference type="NCBI Taxonomy" id="2732419"/>
    <lineage>
        <taxon>Eukaryota</taxon>
        <taxon>Fungi</taxon>
        <taxon>Fungi incertae sedis</taxon>
        <taxon>Chytridiomycota</taxon>
        <taxon>Chytridiomycota incertae sedis</taxon>
        <taxon>Chytridiomycetes</taxon>
        <taxon>Rhizophydiales</taxon>
        <taxon>Rhizophydiales incertae sedis</taxon>
        <taxon>Polyrhizophydium</taxon>
    </lineage>
</organism>
<dbReference type="InterPro" id="IPR027328">
    <property type="entry name" value="MAPRE"/>
</dbReference>
<dbReference type="Gene3D" id="1.20.5.1430">
    <property type="match status" value="1"/>
</dbReference>
<evidence type="ECO:0000256" key="5">
    <source>
        <dbReference type="ARBA" id="ARBA00022701"/>
    </source>
</evidence>
<proteinExistence type="inferred from homology"/>
<protein>
    <submittedName>
        <fullName evidence="14">Microtubule integrity protein mal3</fullName>
    </submittedName>
</protein>
<keyword evidence="6" id="KW-0498">Mitosis</keyword>
<reference evidence="14 15" key="1">
    <citation type="submission" date="2023-09" db="EMBL/GenBank/DDBJ databases">
        <title>Pangenome analysis of Batrachochytrium dendrobatidis and related Chytrids.</title>
        <authorList>
            <person name="Yacoub M.N."/>
            <person name="Stajich J.E."/>
            <person name="James T.Y."/>
        </authorList>
    </citation>
    <scope>NUCLEOTIDE SEQUENCE [LARGE SCALE GENOMIC DNA]</scope>
    <source>
        <strain evidence="14 15">JEL0888</strain>
    </source>
</reference>
<evidence type="ECO:0000256" key="6">
    <source>
        <dbReference type="ARBA" id="ARBA00022776"/>
    </source>
</evidence>
<feature type="domain" description="Calponin-homology (CH)" evidence="12">
    <location>
        <begin position="2"/>
        <end position="103"/>
    </location>
</feature>
<dbReference type="InterPro" id="IPR036133">
    <property type="entry name" value="EB1_C_sf"/>
</dbReference>
<keyword evidence="4" id="KW-0132">Cell division</keyword>
<evidence type="ECO:0000256" key="1">
    <source>
        <dbReference type="ARBA" id="ARBA00004245"/>
    </source>
</evidence>
<keyword evidence="3" id="KW-0963">Cytoplasm</keyword>
<feature type="region of interest" description="Disordered" evidence="11">
    <location>
        <begin position="119"/>
        <end position="161"/>
    </location>
</feature>
<dbReference type="PROSITE" id="PS51230">
    <property type="entry name" value="EB1_C"/>
    <property type="match status" value="1"/>
</dbReference>
<dbReference type="SUPFAM" id="SSF140612">
    <property type="entry name" value="EB1 dimerisation domain-like"/>
    <property type="match status" value="1"/>
</dbReference>
<comment type="similarity">
    <text evidence="2">Belongs to the MAPRE family.</text>
</comment>
<sequence length="276" mass="30523">MGESRTELIAWLNDLSQLGITKIEQCGTGAAHCVIMDSVFRDVPLSKVKFNAKHEYEYVANFKVLQSVFDKHKIENAIPVERLMKCKFQDNLEFLQWMKKFWDQYYPGGSYDALPRRKADGAAMGSRPPVAKSASPAVGGGASVKKTMSTSSVGAPRKAAASSASAPRAAAAAGPAHSNGGVGGNDAQRAELIAEYQKMTNEMTQQIMELKVTVEQVEKEREFYFSKLREIEMYIQSRVEAGIDEHLDDAFKEVQSIMYKTEDGFEIPDAAEDAVY</sequence>
<dbReference type="EMBL" id="JADGIZ020000083">
    <property type="protein sequence ID" value="KAL2911930.1"/>
    <property type="molecule type" value="Genomic_DNA"/>
</dbReference>
<evidence type="ECO:0000259" key="12">
    <source>
        <dbReference type="PROSITE" id="PS50021"/>
    </source>
</evidence>
<evidence type="ECO:0000259" key="13">
    <source>
        <dbReference type="PROSITE" id="PS51230"/>
    </source>
</evidence>
<evidence type="ECO:0000256" key="10">
    <source>
        <dbReference type="SAM" id="Coils"/>
    </source>
</evidence>
<evidence type="ECO:0000256" key="11">
    <source>
        <dbReference type="SAM" id="MobiDB-lite"/>
    </source>
</evidence>
<dbReference type="SUPFAM" id="SSF47576">
    <property type="entry name" value="Calponin-homology domain, CH-domain"/>
    <property type="match status" value="1"/>
</dbReference>
<evidence type="ECO:0000313" key="15">
    <source>
        <dbReference type="Proteomes" id="UP001527925"/>
    </source>
</evidence>
<gene>
    <name evidence="14" type="primary">BIM1</name>
    <name evidence="14" type="ORF">HK105_208594</name>
</gene>
<dbReference type="PROSITE" id="PS50021">
    <property type="entry name" value="CH"/>
    <property type="match status" value="1"/>
</dbReference>
<dbReference type="Gene3D" id="1.10.418.10">
    <property type="entry name" value="Calponin-like domain"/>
    <property type="match status" value="1"/>
</dbReference>
<comment type="subcellular location">
    <subcellularLocation>
        <location evidence="1">Cytoplasm</location>
        <location evidence="1">Cytoskeleton</location>
    </subcellularLocation>
</comment>
<feature type="coiled-coil region" evidence="10">
    <location>
        <begin position="189"/>
        <end position="220"/>
    </location>
</feature>
<dbReference type="Proteomes" id="UP001527925">
    <property type="component" value="Unassembled WGS sequence"/>
</dbReference>
<evidence type="ECO:0000256" key="8">
    <source>
        <dbReference type="ARBA" id="ARBA00023306"/>
    </source>
</evidence>
<feature type="domain" description="EB1 C-terminal" evidence="13">
    <location>
        <begin position="192"/>
        <end position="267"/>
    </location>
</feature>
<keyword evidence="5 9" id="KW-0493">Microtubule</keyword>
<dbReference type="Pfam" id="PF03271">
    <property type="entry name" value="EB1"/>
    <property type="match status" value="1"/>
</dbReference>
<keyword evidence="10" id="KW-0175">Coiled coil</keyword>
<dbReference type="InterPro" id="IPR004953">
    <property type="entry name" value="EB1_C"/>
</dbReference>
<keyword evidence="8" id="KW-0131">Cell cycle</keyword>
<dbReference type="InterPro" id="IPR036872">
    <property type="entry name" value="CH_dom_sf"/>
</dbReference>
<comment type="caution">
    <text evidence="14">The sequence shown here is derived from an EMBL/GenBank/DDBJ whole genome shotgun (WGS) entry which is preliminary data.</text>
</comment>
<evidence type="ECO:0000256" key="2">
    <source>
        <dbReference type="ARBA" id="ARBA00010729"/>
    </source>
</evidence>
<evidence type="ECO:0000256" key="4">
    <source>
        <dbReference type="ARBA" id="ARBA00022618"/>
    </source>
</evidence>
<accession>A0ABR4MXE3</accession>
<dbReference type="InterPro" id="IPR001715">
    <property type="entry name" value="CH_dom"/>
</dbReference>
<evidence type="ECO:0000256" key="7">
    <source>
        <dbReference type="ARBA" id="ARBA00023212"/>
    </source>
</evidence>
<name>A0ABR4MXE3_9FUNG</name>
<dbReference type="PANTHER" id="PTHR10623">
    <property type="entry name" value="MICROTUBULE-ASSOCIATED PROTEIN RP/EB FAMILY MEMBER"/>
    <property type="match status" value="1"/>
</dbReference>
<keyword evidence="15" id="KW-1185">Reference proteome</keyword>